<dbReference type="AlphaFoldDB" id="A0A9Q3DNR0"/>
<evidence type="ECO:0000313" key="1">
    <source>
        <dbReference type="EMBL" id="MBW0507676.1"/>
    </source>
</evidence>
<dbReference type="Proteomes" id="UP000765509">
    <property type="component" value="Unassembled WGS sequence"/>
</dbReference>
<proteinExistence type="predicted"/>
<accession>A0A9Q3DNR0</accession>
<reference evidence="1" key="1">
    <citation type="submission" date="2021-03" db="EMBL/GenBank/DDBJ databases">
        <title>Draft genome sequence of rust myrtle Austropuccinia psidii MF-1, a brazilian biotype.</title>
        <authorList>
            <person name="Quecine M.C."/>
            <person name="Pachon D.M.R."/>
            <person name="Bonatelli M.L."/>
            <person name="Correr F.H."/>
            <person name="Franceschini L.M."/>
            <person name="Leite T.F."/>
            <person name="Margarido G.R.A."/>
            <person name="Almeida C.A."/>
            <person name="Ferrarezi J.A."/>
            <person name="Labate C.A."/>
        </authorList>
    </citation>
    <scope>NUCLEOTIDE SEQUENCE</scope>
    <source>
        <strain evidence="1">MF-1</strain>
    </source>
</reference>
<name>A0A9Q3DNR0_9BASI</name>
<keyword evidence="2" id="KW-1185">Reference proteome</keyword>
<organism evidence="1 2">
    <name type="scientific">Austropuccinia psidii MF-1</name>
    <dbReference type="NCBI Taxonomy" id="1389203"/>
    <lineage>
        <taxon>Eukaryota</taxon>
        <taxon>Fungi</taxon>
        <taxon>Dikarya</taxon>
        <taxon>Basidiomycota</taxon>
        <taxon>Pucciniomycotina</taxon>
        <taxon>Pucciniomycetes</taxon>
        <taxon>Pucciniales</taxon>
        <taxon>Sphaerophragmiaceae</taxon>
        <taxon>Austropuccinia</taxon>
    </lineage>
</organism>
<evidence type="ECO:0000313" key="2">
    <source>
        <dbReference type="Proteomes" id="UP000765509"/>
    </source>
</evidence>
<protein>
    <submittedName>
        <fullName evidence="1">Uncharacterized protein</fullName>
    </submittedName>
</protein>
<gene>
    <name evidence="1" type="ORF">O181_047391</name>
</gene>
<dbReference type="EMBL" id="AVOT02019853">
    <property type="protein sequence ID" value="MBW0507676.1"/>
    <property type="molecule type" value="Genomic_DNA"/>
</dbReference>
<sequence length="73" mass="8074">MLLHSRYLRTIDDADGGAFRNKGVMIQSFAFSIGGRPEDGRLASDSRVGKRHRDLLPGKKLRFQDVGASVSEI</sequence>
<comment type="caution">
    <text evidence="1">The sequence shown here is derived from an EMBL/GenBank/DDBJ whole genome shotgun (WGS) entry which is preliminary data.</text>
</comment>